<feature type="transmembrane region" description="Helical" evidence="8">
    <location>
        <begin position="76"/>
        <end position="95"/>
    </location>
</feature>
<comment type="subcellular location">
    <subcellularLocation>
        <location evidence="1">Cell membrane</location>
        <topology evidence="1">Multi-pass membrane protein</topology>
    </subcellularLocation>
</comment>
<evidence type="ECO:0000256" key="2">
    <source>
        <dbReference type="ARBA" id="ARBA00022448"/>
    </source>
</evidence>
<keyword evidence="6 8" id="KW-0472">Membrane</keyword>
<organism evidence="10 11">
    <name type="scientific">Cohnella terricola</name>
    <dbReference type="NCBI Taxonomy" id="1289167"/>
    <lineage>
        <taxon>Bacteria</taxon>
        <taxon>Bacillati</taxon>
        <taxon>Bacillota</taxon>
        <taxon>Bacilli</taxon>
        <taxon>Bacillales</taxon>
        <taxon>Paenibacillaceae</taxon>
        <taxon>Cohnella</taxon>
    </lineage>
</organism>
<dbReference type="OrthoDB" id="9816041at2"/>
<evidence type="ECO:0000259" key="9">
    <source>
        <dbReference type="PROSITE" id="PS50850"/>
    </source>
</evidence>
<gene>
    <name evidence="10" type="ORF">FPZ45_15965</name>
</gene>
<evidence type="ECO:0000313" key="11">
    <source>
        <dbReference type="Proteomes" id="UP000316330"/>
    </source>
</evidence>
<feature type="compositionally biased region" description="Low complexity" evidence="7">
    <location>
        <begin position="503"/>
        <end position="515"/>
    </location>
</feature>
<feature type="transmembrane region" description="Helical" evidence="8">
    <location>
        <begin position="197"/>
        <end position="218"/>
    </location>
</feature>
<dbReference type="GO" id="GO:0022857">
    <property type="term" value="F:transmembrane transporter activity"/>
    <property type="evidence" value="ECO:0007669"/>
    <property type="project" value="InterPro"/>
</dbReference>
<dbReference type="Gene3D" id="1.20.1720.10">
    <property type="entry name" value="Multidrug resistance protein D"/>
    <property type="match status" value="1"/>
</dbReference>
<feature type="transmembrane region" description="Helical" evidence="8">
    <location>
        <begin position="101"/>
        <end position="123"/>
    </location>
</feature>
<evidence type="ECO:0000256" key="7">
    <source>
        <dbReference type="SAM" id="MobiDB-lite"/>
    </source>
</evidence>
<dbReference type="InterPro" id="IPR020846">
    <property type="entry name" value="MFS_dom"/>
</dbReference>
<feature type="transmembrane region" description="Helical" evidence="8">
    <location>
        <begin position="398"/>
        <end position="415"/>
    </location>
</feature>
<feature type="transmembrane region" description="Helical" evidence="8">
    <location>
        <begin position="471"/>
        <end position="491"/>
    </location>
</feature>
<keyword evidence="4 8" id="KW-0812">Transmembrane</keyword>
<keyword evidence="5 8" id="KW-1133">Transmembrane helix</keyword>
<name>A0A559JFZ1_9BACL</name>
<feature type="transmembrane region" description="Helical" evidence="8">
    <location>
        <begin position="47"/>
        <end position="64"/>
    </location>
</feature>
<evidence type="ECO:0000256" key="5">
    <source>
        <dbReference type="ARBA" id="ARBA00022989"/>
    </source>
</evidence>
<feature type="transmembrane region" description="Helical" evidence="8">
    <location>
        <begin position="230"/>
        <end position="250"/>
    </location>
</feature>
<accession>A0A559JFZ1</accession>
<dbReference type="Gene3D" id="1.20.1250.20">
    <property type="entry name" value="MFS general substrate transporter like domains"/>
    <property type="match status" value="1"/>
</dbReference>
<evidence type="ECO:0000313" key="10">
    <source>
        <dbReference type="EMBL" id="TVX98788.1"/>
    </source>
</evidence>
<protein>
    <submittedName>
        <fullName evidence="10">MFS transporter</fullName>
    </submittedName>
</protein>
<dbReference type="PANTHER" id="PTHR23501">
    <property type="entry name" value="MAJOR FACILITATOR SUPERFAMILY"/>
    <property type="match status" value="1"/>
</dbReference>
<dbReference type="InterPro" id="IPR004638">
    <property type="entry name" value="EmrB-like"/>
</dbReference>
<feature type="region of interest" description="Disordered" evidence="7">
    <location>
        <begin position="499"/>
        <end position="531"/>
    </location>
</feature>
<evidence type="ECO:0000256" key="4">
    <source>
        <dbReference type="ARBA" id="ARBA00022692"/>
    </source>
</evidence>
<keyword evidence="11" id="KW-1185">Reference proteome</keyword>
<dbReference type="InterPro" id="IPR011701">
    <property type="entry name" value="MFS"/>
</dbReference>
<keyword evidence="3" id="KW-1003">Cell membrane</keyword>
<evidence type="ECO:0000256" key="8">
    <source>
        <dbReference type="SAM" id="Phobius"/>
    </source>
</evidence>
<dbReference type="NCBIfam" id="TIGR00711">
    <property type="entry name" value="efflux_EmrB"/>
    <property type="match status" value="1"/>
</dbReference>
<dbReference type="FunFam" id="1.20.1720.10:FF:000004">
    <property type="entry name" value="EmrB/QacA family drug resistance transporter"/>
    <property type="match status" value="1"/>
</dbReference>
<evidence type="ECO:0000256" key="6">
    <source>
        <dbReference type="ARBA" id="ARBA00023136"/>
    </source>
</evidence>
<proteinExistence type="predicted"/>
<dbReference type="PANTHER" id="PTHR23501:SF170">
    <property type="entry name" value="MULTIDRUG RESISTANCE PROTEIN 3"/>
    <property type="match status" value="1"/>
</dbReference>
<comment type="caution">
    <text evidence="10">The sequence shown here is derived from an EMBL/GenBank/DDBJ whole genome shotgun (WGS) entry which is preliminary data.</text>
</comment>
<dbReference type="RefSeq" id="WP_144703805.1">
    <property type="nucleotide sequence ID" value="NZ_VNJJ01000008.1"/>
</dbReference>
<dbReference type="SUPFAM" id="SSF103473">
    <property type="entry name" value="MFS general substrate transporter"/>
    <property type="match status" value="1"/>
</dbReference>
<dbReference type="CDD" id="cd17502">
    <property type="entry name" value="MFS_Azr1_MDR_like"/>
    <property type="match status" value="1"/>
</dbReference>
<feature type="transmembrane region" description="Helical" evidence="8">
    <location>
        <begin position="164"/>
        <end position="185"/>
    </location>
</feature>
<dbReference type="GO" id="GO:0005886">
    <property type="term" value="C:plasma membrane"/>
    <property type="evidence" value="ECO:0007669"/>
    <property type="project" value="UniProtKB-SubCell"/>
</dbReference>
<dbReference type="PRINTS" id="PR01036">
    <property type="entry name" value="TCRTETB"/>
</dbReference>
<feature type="transmembrane region" description="Helical" evidence="8">
    <location>
        <begin position="302"/>
        <end position="319"/>
    </location>
</feature>
<evidence type="ECO:0000256" key="3">
    <source>
        <dbReference type="ARBA" id="ARBA00022475"/>
    </source>
</evidence>
<dbReference type="Pfam" id="PF07690">
    <property type="entry name" value="MFS_1"/>
    <property type="match status" value="1"/>
</dbReference>
<dbReference type="InterPro" id="IPR036259">
    <property type="entry name" value="MFS_trans_sf"/>
</dbReference>
<reference evidence="10 11" key="1">
    <citation type="submission" date="2019-07" db="EMBL/GenBank/DDBJ databases">
        <authorList>
            <person name="Kim J."/>
        </authorList>
    </citation>
    <scope>NUCLEOTIDE SEQUENCE [LARGE SCALE GENOMIC DNA]</scope>
    <source>
        <strain evidence="10 11">G13</strain>
    </source>
</reference>
<feature type="transmembrane region" description="Helical" evidence="8">
    <location>
        <begin position="135"/>
        <end position="152"/>
    </location>
</feature>
<feature type="domain" description="Major facilitator superfamily (MFS) profile" evidence="9">
    <location>
        <begin position="11"/>
        <end position="497"/>
    </location>
</feature>
<feature type="transmembrane region" description="Helical" evidence="8">
    <location>
        <begin position="271"/>
        <end position="290"/>
    </location>
</feature>
<dbReference type="Proteomes" id="UP000316330">
    <property type="component" value="Unassembled WGS sequence"/>
</dbReference>
<keyword evidence="2" id="KW-0813">Transport</keyword>
<dbReference type="AlphaFoldDB" id="A0A559JFZ1"/>
<sequence length="531" mass="57349">MDVKKSNTKLVVAGLLLGLFMAALDQTIVSTAMTTIIKKLGGLESFVWVYSAYMIAMVVSTPIFGKLSDMYGRKRFFLMGLILFLGGSILCGTAQNMDQLIIYRAIQGIGGGALMPIVFTIIFDLFPAEKRGKMMGLFGAVFGISSVFGPIMGGAITDHLSWRWIFYINVPIGLLSIFFITKAYHESKISRKQVIDWAGAILLTGAILCLMFGLELGGTDGWAWDSTKTISLFVGSAVLLALFLWAESVAKDPIIKLDLFKKRLFTSSMAISLLYGGVMIAGATYIPIFIQGVFHKTATETSTVLTPMMLGVVLSSQIGGRIATRFRYRDVMLVSALTLLVGTSLLGFAMDTETSRLMITLFMVVVGLGMGVSFSLLNISTLNSVPPQYKGSASSLITFFRTIGSALGVTVFGTLQKHDFQQGVQQLPNMNPELAEHIKGGQALLDPDMQAKIGLSPEIVNGLLGKLADSIIYIFQWSVILPALALVFVLLMGRARMEKTAPGQQGTPGQQDGQGSKAEAAGKPEPSYNRS</sequence>
<feature type="transmembrane region" description="Helical" evidence="8">
    <location>
        <begin position="331"/>
        <end position="350"/>
    </location>
</feature>
<dbReference type="EMBL" id="VNJJ01000008">
    <property type="protein sequence ID" value="TVX98788.1"/>
    <property type="molecule type" value="Genomic_DNA"/>
</dbReference>
<dbReference type="PROSITE" id="PS50850">
    <property type="entry name" value="MFS"/>
    <property type="match status" value="1"/>
</dbReference>
<feature type="transmembrane region" description="Helical" evidence="8">
    <location>
        <begin position="356"/>
        <end position="377"/>
    </location>
</feature>
<evidence type="ECO:0000256" key="1">
    <source>
        <dbReference type="ARBA" id="ARBA00004651"/>
    </source>
</evidence>